<name>A0A1J0R4J7_9TRYP</name>
<accession>A0A1J0R4J7</accession>
<feature type="signal peptide" evidence="1">
    <location>
        <begin position="1"/>
        <end position="23"/>
    </location>
</feature>
<dbReference type="SUPFAM" id="SSF58087">
    <property type="entry name" value="Variant surface glycoprotein (N-terminal domain)"/>
    <property type="match status" value="1"/>
</dbReference>
<feature type="chain" id="PRO_5012768808" evidence="1">
    <location>
        <begin position="24"/>
        <end position="398"/>
    </location>
</feature>
<organism evidence="2">
    <name type="scientific">Trypanosoma brucei</name>
    <dbReference type="NCBI Taxonomy" id="5691"/>
    <lineage>
        <taxon>Eukaryota</taxon>
        <taxon>Discoba</taxon>
        <taxon>Euglenozoa</taxon>
        <taxon>Kinetoplastea</taxon>
        <taxon>Metakinetoplastina</taxon>
        <taxon>Trypanosomatida</taxon>
        <taxon>Trypanosomatidae</taxon>
        <taxon>Trypanosoma</taxon>
    </lineage>
</organism>
<sequence length="398" mass="42886">MEISRKYVLTCLLFAAAVTNFSGTDEAASNTINNRCSEIIYLVAVSKYIAKQAKTGRQLIHKLQTYATAWKLAAVQTPDSQLKAGYTTLSAYAMIQHKKHAATLRRRQETAERAQQILSERIGYTEALYRQPTLATGNAAYAAGDNGYAAKCTFTLTQSGTTRETCDLEKAKDTGVDSTAFSWATATKIKLLNLATTPPRLPQVAAQGKGVQGNVDKATGGARCDQSGDEGTNALKVTLGAIAPDTGLTGEQTRLYASDDMAKGCATVEQPDTKTASDNWKVAHAICEFLATPTPTATDPDNWNPETLAQQQDFSALSTNYLIATGQYTKEAASQNAENTKTALKKLLGMNKDGYKTRYVAPLKDRNVKYQDGTTEGEASLLKVEDGAAPKVFVYLQG</sequence>
<evidence type="ECO:0000256" key="1">
    <source>
        <dbReference type="SAM" id="SignalP"/>
    </source>
</evidence>
<proteinExistence type="predicted"/>
<evidence type="ECO:0000313" key="2">
    <source>
        <dbReference type="EMBL" id="APD72752.1"/>
    </source>
</evidence>
<dbReference type="AlphaFoldDB" id="A0A1J0R4J7"/>
<dbReference type="VEuPathDB" id="TriTrypDB:Tb427_000346200"/>
<dbReference type="EMBL" id="KX698796">
    <property type="protein sequence ID" value="APD72752.1"/>
    <property type="molecule type" value="Genomic_DNA"/>
</dbReference>
<keyword evidence="1" id="KW-0732">Signal</keyword>
<protein>
    <submittedName>
        <fullName evidence="2">Variant surface glycoprotein 1125.1346</fullName>
    </submittedName>
</protein>
<reference evidence="2" key="1">
    <citation type="submission" date="2016-08" db="EMBL/GenBank/DDBJ databases">
        <title>VSG repertoire of Trypanosoma brucei EATRO 1125.</title>
        <authorList>
            <person name="Cross G.A."/>
        </authorList>
    </citation>
    <scope>NUCLEOTIDE SEQUENCE</scope>
    <source>
        <strain evidence="2">EATRO 1125</strain>
    </source>
</reference>